<feature type="region of interest" description="Disordered" evidence="1">
    <location>
        <begin position="26"/>
        <end position="45"/>
    </location>
</feature>
<dbReference type="RefSeq" id="WP_184909384.1">
    <property type="nucleotide sequence ID" value="NZ_JACHMS010000001.1"/>
</dbReference>
<dbReference type="EMBL" id="JACHMS010000001">
    <property type="protein sequence ID" value="MBB4713456.1"/>
    <property type="molecule type" value="Genomic_DNA"/>
</dbReference>
<sequence length="64" mass="6685">MHSAAPGHSDRSVSFASTLQDHAGALAARHAVSSPPATPRRAAASPHLKKALILLKILYFATGR</sequence>
<dbReference type="Proteomes" id="UP000565089">
    <property type="component" value="Unassembled WGS sequence"/>
</dbReference>
<name>A0A7W7DMR2_9ACTN</name>
<dbReference type="AlphaFoldDB" id="A0A7W7DMR2"/>
<evidence type="ECO:0000313" key="2">
    <source>
        <dbReference type="EMBL" id="MBB4713456.1"/>
    </source>
</evidence>
<accession>A0A7W7DMR2</accession>
<protein>
    <submittedName>
        <fullName evidence="2">Uncharacterized protein</fullName>
    </submittedName>
</protein>
<feature type="compositionally biased region" description="Low complexity" evidence="1">
    <location>
        <begin position="33"/>
        <end position="45"/>
    </location>
</feature>
<gene>
    <name evidence="2" type="ORF">BJ965_003338</name>
</gene>
<reference evidence="2 3" key="1">
    <citation type="submission" date="2020-08" db="EMBL/GenBank/DDBJ databases">
        <title>Sequencing the genomes of 1000 actinobacteria strains.</title>
        <authorList>
            <person name="Klenk H.-P."/>
        </authorList>
    </citation>
    <scope>NUCLEOTIDE SEQUENCE [LARGE SCALE GENOMIC DNA]</scope>
    <source>
        <strain evidence="2 3">DSM 40483</strain>
    </source>
</reference>
<evidence type="ECO:0000256" key="1">
    <source>
        <dbReference type="SAM" id="MobiDB-lite"/>
    </source>
</evidence>
<evidence type="ECO:0000313" key="3">
    <source>
        <dbReference type="Proteomes" id="UP000565089"/>
    </source>
</evidence>
<proteinExistence type="predicted"/>
<keyword evidence="3" id="KW-1185">Reference proteome</keyword>
<organism evidence="2 3">
    <name type="scientific">Streptomyces luteogriseus</name>
    <dbReference type="NCBI Taxonomy" id="68233"/>
    <lineage>
        <taxon>Bacteria</taxon>
        <taxon>Bacillati</taxon>
        <taxon>Actinomycetota</taxon>
        <taxon>Actinomycetes</taxon>
        <taxon>Kitasatosporales</taxon>
        <taxon>Streptomycetaceae</taxon>
        <taxon>Streptomyces</taxon>
    </lineage>
</organism>
<comment type="caution">
    <text evidence="2">The sequence shown here is derived from an EMBL/GenBank/DDBJ whole genome shotgun (WGS) entry which is preliminary data.</text>
</comment>
<dbReference type="GeneID" id="95795312"/>